<protein>
    <submittedName>
        <fullName evidence="8">Two-component hybrid sensor and regulator</fullName>
    </submittedName>
</protein>
<evidence type="ECO:0000313" key="9">
    <source>
        <dbReference type="Proteomes" id="UP000009223"/>
    </source>
</evidence>
<keyword evidence="5" id="KW-0804">Transcription</keyword>
<feature type="modified residue" description="4-aspartylphosphate" evidence="6">
    <location>
        <position position="55"/>
    </location>
</feature>
<evidence type="ECO:0000256" key="2">
    <source>
        <dbReference type="ARBA" id="ARBA00023012"/>
    </source>
</evidence>
<dbReference type="Gene3D" id="3.40.50.2300">
    <property type="match status" value="1"/>
</dbReference>
<dbReference type="OrthoDB" id="341603at2"/>
<dbReference type="EMBL" id="CP001843">
    <property type="protein sequence ID" value="AEF84752.1"/>
    <property type="molecule type" value="Genomic_DNA"/>
</dbReference>
<dbReference type="Pfam" id="PF00072">
    <property type="entry name" value="Response_reg"/>
    <property type="match status" value="1"/>
</dbReference>
<keyword evidence="3" id="KW-0805">Transcription regulation</keyword>
<evidence type="ECO:0000256" key="5">
    <source>
        <dbReference type="ARBA" id="ARBA00023163"/>
    </source>
</evidence>
<dbReference type="AlphaFoldDB" id="F5YKI6"/>
<dbReference type="GO" id="GO:0032993">
    <property type="term" value="C:protein-DNA complex"/>
    <property type="evidence" value="ECO:0007669"/>
    <property type="project" value="TreeGrafter"/>
</dbReference>
<keyword evidence="1 6" id="KW-0597">Phosphoprotein</keyword>
<feature type="domain" description="Response regulatory" evidence="7">
    <location>
        <begin position="6"/>
        <end position="122"/>
    </location>
</feature>
<accession>F5YKI6</accession>
<dbReference type="InterPro" id="IPR001789">
    <property type="entry name" value="Sig_transdc_resp-reg_receiver"/>
</dbReference>
<sequence length="245" mass="28093">MNTKKRILIADDDPLNVEFFEVILSKLGFAVEKAEDGQAALEQVKKFHPDLIILDNIMPKMSGWELTRLLKGDPKYQEIPIIMLSALDDVKDKVEGFELGIDDYITKPFNFSEVLARIRAVLRNRELFGQILVRESRLSQAEELSADIKASMGDFIKGMDDLDAAITQVSRSTETIDEKTLPRLLDLIKDKTVSMRKHIAELDARVERTLSEWEDLKKNEIGIKTLETRIQHSLRQDMEDHGKDR</sequence>
<dbReference type="GO" id="GO:0000976">
    <property type="term" value="F:transcription cis-regulatory region binding"/>
    <property type="evidence" value="ECO:0007669"/>
    <property type="project" value="TreeGrafter"/>
</dbReference>
<gene>
    <name evidence="8" type="ordered locus">TREPR_1948</name>
</gene>
<dbReference type="HOGENOM" id="CLU_000445_30_6_12"/>
<dbReference type="InterPro" id="IPR011006">
    <property type="entry name" value="CheY-like_superfamily"/>
</dbReference>
<evidence type="ECO:0000256" key="3">
    <source>
        <dbReference type="ARBA" id="ARBA00023015"/>
    </source>
</evidence>
<keyword evidence="9" id="KW-1185">Reference proteome</keyword>
<dbReference type="SUPFAM" id="SSF52172">
    <property type="entry name" value="CheY-like"/>
    <property type="match status" value="1"/>
</dbReference>
<proteinExistence type="predicted"/>
<keyword evidence="2" id="KW-0902">Two-component regulatory system</keyword>
<evidence type="ECO:0000256" key="1">
    <source>
        <dbReference type="ARBA" id="ARBA00022553"/>
    </source>
</evidence>
<dbReference type="PANTHER" id="PTHR48111:SF1">
    <property type="entry name" value="TWO-COMPONENT RESPONSE REGULATOR ORR33"/>
    <property type="match status" value="1"/>
</dbReference>
<evidence type="ECO:0000256" key="6">
    <source>
        <dbReference type="PROSITE-ProRule" id="PRU00169"/>
    </source>
</evidence>
<reference evidence="8 9" key="2">
    <citation type="journal article" date="2011" name="ISME J.">
        <title>RNA-seq reveals cooperative metabolic interactions between two termite-gut spirochete species in co-culture.</title>
        <authorList>
            <person name="Rosenthal A.Z."/>
            <person name="Matson E.G."/>
            <person name="Eldar A."/>
            <person name="Leadbetter J.R."/>
        </authorList>
    </citation>
    <scope>NUCLEOTIDE SEQUENCE [LARGE SCALE GENOMIC DNA]</scope>
    <source>
        <strain evidence="9">ATCC BAA-887 / DSM 12427 / ZAS-2</strain>
    </source>
</reference>
<reference evidence="9" key="1">
    <citation type="submission" date="2009-12" db="EMBL/GenBank/DDBJ databases">
        <title>Complete sequence of Treponema primitia strain ZAS-2.</title>
        <authorList>
            <person name="Tetu S.G."/>
            <person name="Matson E."/>
            <person name="Ren Q."/>
            <person name="Seshadri R."/>
            <person name="Elbourne L."/>
            <person name="Hassan K.A."/>
            <person name="Durkin A."/>
            <person name="Radune D."/>
            <person name="Mohamoud Y."/>
            <person name="Shay R."/>
            <person name="Jin S."/>
            <person name="Zhang X."/>
            <person name="Lucey K."/>
            <person name="Ballor N.R."/>
            <person name="Ottesen E."/>
            <person name="Rosenthal R."/>
            <person name="Allen A."/>
            <person name="Leadbetter J.R."/>
            <person name="Paulsen I.T."/>
        </authorList>
    </citation>
    <scope>NUCLEOTIDE SEQUENCE [LARGE SCALE GENOMIC DNA]</scope>
    <source>
        <strain evidence="9">ATCC BAA-887 / DSM 12427 / ZAS-2</strain>
    </source>
</reference>
<dbReference type="STRING" id="545694.TREPR_1948"/>
<dbReference type="RefSeq" id="WP_015708205.1">
    <property type="nucleotide sequence ID" value="NC_015578.1"/>
</dbReference>
<evidence type="ECO:0000256" key="4">
    <source>
        <dbReference type="ARBA" id="ARBA00023125"/>
    </source>
</evidence>
<dbReference type="Proteomes" id="UP000009223">
    <property type="component" value="Chromosome"/>
</dbReference>
<dbReference type="eggNOG" id="COG0745">
    <property type="taxonomic scope" value="Bacteria"/>
</dbReference>
<name>F5YKI6_TREPZ</name>
<dbReference type="PROSITE" id="PS50110">
    <property type="entry name" value="RESPONSE_REGULATORY"/>
    <property type="match status" value="1"/>
</dbReference>
<organism evidence="8 9">
    <name type="scientific">Treponema primitia (strain ATCC BAA-887 / DSM 12427 / ZAS-2)</name>
    <dbReference type="NCBI Taxonomy" id="545694"/>
    <lineage>
        <taxon>Bacteria</taxon>
        <taxon>Pseudomonadati</taxon>
        <taxon>Spirochaetota</taxon>
        <taxon>Spirochaetia</taxon>
        <taxon>Spirochaetales</taxon>
        <taxon>Treponemataceae</taxon>
        <taxon>Treponema</taxon>
    </lineage>
</organism>
<dbReference type="InterPro" id="IPR039420">
    <property type="entry name" value="WalR-like"/>
</dbReference>
<dbReference type="GO" id="GO:0000156">
    <property type="term" value="F:phosphorelay response regulator activity"/>
    <property type="evidence" value="ECO:0007669"/>
    <property type="project" value="TreeGrafter"/>
</dbReference>
<dbReference type="KEGG" id="tpi:TREPR_1948"/>
<evidence type="ECO:0000259" key="7">
    <source>
        <dbReference type="PROSITE" id="PS50110"/>
    </source>
</evidence>
<dbReference type="PANTHER" id="PTHR48111">
    <property type="entry name" value="REGULATOR OF RPOS"/>
    <property type="match status" value="1"/>
</dbReference>
<keyword evidence="4" id="KW-0238">DNA-binding</keyword>
<dbReference type="GO" id="GO:0005829">
    <property type="term" value="C:cytosol"/>
    <property type="evidence" value="ECO:0007669"/>
    <property type="project" value="TreeGrafter"/>
</dbReference>
<dbReference type="SMART" id="SM00448">
    <property type="entry name" value="REC"/>
    <property type="match status" value="1"/>
</dbReference>
<evidence type="ECO:0000313" key="8">
    <source>
        <dbReference type="EMBL" id="AEF84752.1"/>
    </source>
</evidence>
<dbReference type="GO" id="GO:0006355">
    <property type="term" value="P:regulation of DNA-templated transcription"/>
    <property type="evidence" value="ECO:0007669"/>
    <property type="project" value="TreeGrafter"/>
</dbReference>